<feature type="transmembrane region" description="Helical" evidence="8">
    <location>
        <begin position="87"/>
        <end position="112"/>
    </location>
</feature>
<dbReference type="GO" id="GO:0008381">
    <property type="term" value="F:mechanosensitive monoatomic ion channel activity"/>
    <property type="evidence" value="ECO:0007669"/>
    <property type="project" value="InterPro"/>
</dbReference>
<dbReference type="EMBL" id="WUMV01000001">
    <property type="protein sequence ID" value="MXN63469.1"/>
    <property type="molecule type" value="Genomic_DNA"/>
</dbReference>
<feature type="transmembrane region" description="Helical" evidence="8">
    <location>
        <begin position="238"/>
        <end position="256"/>
    </location>
</feature>
<dbReference type="SUPFAM" id="SSF82689">
    <property type="entry name" value="Mechanosensitive channel protein MscS (YggB), C-terminal domain"/>
    <property type="match status" value="1"/>
</dbReference>
<organism evidence="12 13">
    <name type="scientific">Stappia sediminis</name>
    <dbReference type="NCBI Taxonomy" id="2692190"/>
    <lineage>
        <taxon>Bacteria</taxon>
        <taxon>Pseudomonadati</taxon>
        <taxon>Pseudomonadota</taxon>
        <taxon>Alphaproteobacteria</taxon>
        <taxon>Hyphomicrobiales</taxon>
        <taxon>Stappiaceae</taxon>
        <taxon>Stappia</taxon>
    </lineage>
</organism>
<dbReference type="PANTHER" id="PTHR30460:SF0">
    <property type="entry name" value="MODERATE CONDUCTANCE MECHANOSENSITIVE CHANNEL YBIO"/>
    <property type="match status" value="1"/>
</dbReference>
<feature type="transmembrane region" description="Helical" evidence="8">
    <location>
        <begin position="383"/>
        <end position="401"/>
    </location>
</feature>
<dbReference type="PANTHER" id="PTHR30460">
    <property type="entry name" value="MODERATE CONDUCTANCE MECHANOSENSITIVE CHANNEL YBIO"/>
    <property type="match status" value="1"/>
</dbReference>
<feature type="transmembrane region" description="Helical" evidence="8">
    <location>
        <begin position="198"/>
        <end position="217"/>
    </location>
</feature>
<dbReference type="InterPro" id="IPR011066">
    <property type="entry name" value="MscS_channel_C_sf"/>
</dbReference>
<dbReference type="InterPro" id="IPR045276">
    <property type="entry name" value="YbiO_bact"/>
</dbReference>
<keyword evidence="3" id="KW-1003">Cell membrane</keyword>
<comment type="similarity">
    <text evidence="2">Belongs to the MscS (TC 1.A.23) family.</text>
</comment>
<dbReference type="InterPro" id="IPR010920">
    <property type="entry name" value="LSM_dom_sf"/>
</dbReference>
<dbReference type="SUPFAM" id="SSF82861">
    <property type="entry name" value="Mechanosensitive channel protein MscS (YggB), transmembrane region"/>
    <property type="match status" value="1"/>
</dbReference>
<dbReference type="GO" id="GO:0005886">
    <property type="term" value="C:plasma membrane"/>
    <property type="evidence" value="ECO:0007669"/>
    <property type="project" value="UniProtKB-SubCell"/>
</dbReference>
<dbReference type="RefSeq" id="WP_160773724.1">
    <property type="nucleotide sequence ID" value="NZ_WUMV01000001.1"/>
</dbReference>
<feature type="domain" description="Mechanosensitive ion channel MscS" evidence="9">
    <location>
        <begin position="487"/>
        <end position="552"/>
    </location>
</feature>
<evidence type="ECO:0000256" key="3">
    <source>
        <dbReference type="ARBA" id="ARBA00022475"/>
    </source>
</evidence>
<evidence type="ECO:0000256" key="4">
    <source>
        <dbReference type="ARBA" id="ARBA00022692"/>
    </source>
</evidence>
<keyword evidence="4 8" id="KW-0812">Transmembrane</keyword>
<feature type="transmembrane region" description="Helical" evidence="8">
    <location>
        <begin position="467"/>
        <end position="489"/>
    </location>
</feature>
<gene>
    <name evidence="12" type="ORF">GR183_01005</name>
</gene>
<evidence type="ECO:0000256" key="1">
    <source>
        <dbReference type="ARBA" id="ARBA00004651"/>
    </source>
</evidence>
<protein>
    <submittedName>
        <fullName evidence="12">Mechanosensitive ion channel</fullName>
    </submittedName>
</protein>
<dbReference type="Proteomes" id="UP000433101">
    <property type="component" value="Unassembled WGS sequence"/>
</dbReference>
<evidence type="ECO:0000256" key="6">
    <source>
        <dbReference type="ARBA" id="ARBA00023136"/>
    </source>
</evidence>
<reference evidence="12 13" key="1">
    <citation type="submission" date="2019-12" db="EMBL/GenBank/DDBJ databases">
        <authorList>
            <person name="Li M."/>
        </authorList>
    </citation>
    <scope>NUCLEOTIDE SEQUENCE [LARGE SCALE GENOMIC DNA]</scope>
    <source>
        <strain evidence="12 13">GBMRC 2046</strain>
    </source>
</reference>
<feature type="region of interest" description="Disordered" evidence="7">
    <location>
        <begin position="656"/>
        <end position="676"/>
    </location>
</feature>
<evidence type="ECO:0000256" key="7">
    <source>
        <dbReference type="SAM" id="MobiDB-lite"/>
    </source>
</evidence>
<dbReference type="InterPro" id="IPR023408">
    <property type="entry name" value="MscS_beta-dom_sf"/>
</dbReference>
<comment type="subcellular location">
    <subcellularLocation>
        <location evidence="1">Cell membrane</location>
        <topology evidence="1">Multi-pass membrane protein</topology>
    </subcellularLocation>
</comment>
<evidence type="ECO:0000256" key="5">
    <source>
        <dbReference type="ARBA" id="ARBA00022989"/>
    </source>
</evidence>
<feature type="transmembrane region" description="Helical" evidence="8">
    <location>
        <begin position="164"/>
        <end position="186"/>
    </location>
</feature>
<dbReference type="Gene3D" id="3.30.70.100">
    <property type="match status" value="1"/>
</dbReference>
<feature type="transmembrane region" description="Helical" evidence="8">
    <location>
        <begin position="268"/>
        <end position="294"/>
    </location>
</feature>
<keyword evidence="13" id="KW-1185">Reference proteome</keyword>
<feature type="transmembrane region" description="Helical" evidence="8">
    <location>
        <begin position="352"/>
        <end position="371"/>
    </location>
</feature>
<evidence type="ECO:0000259" key="10">
    <source>
        <dbReference type="Pfam" id="PF21082"/>
    </source>
</evidence>
<keyword evidence="5 8" id="KW-1133">Transmembrane helix</keyword>
<keyword evidence="6 8" id="KW-0472">Membrane</keyword>
<evidence type="ECO:0000313" key="12">
    <source>
        <dbReference type="EMBL" id="MXN63469.1"/>
    </source>
</evidence>
<accession>A0A7X3LQZ1</accession>
<name>A0A7X3LQZ1_9HYPH</name>
<evidence type="ECO:0000259" key="9">
    <source>
        <dbReference type="Pfam" id="PF00924"/>
    </source>
</evidence>
<dbReference type="SUPFAM" id="SSF50182">
    <property type="entry name" value="Sm-like ribonucleoproteins"/>
    <property type="match status" value="1"/>
</dbReference>
<feature type="transmembrane region" description="Helical" evidence="8">
    <location>
        <begin position="442"/>
        <end position="461"/>
    </location>
</feature>
<dbReference type="Gene3D" id="1.10.287.1260">
    <property type="match status" value="1"/>
</dbReference>
<dbReference type="Pfam" id="PF21088">
    <property type="entry name" value="MS_channel_1st"/>
    <property type="match status" value="1"/>
</dbReference>
<sequence>MSKAFRARTAAANVLMGLDGAWDRSYAKLAELGGGNADWLWTALFVLVGAVVAGIAALKLFERWASHRFLRNFDPAPGTRADQLGYLFTRAIVMLGGVLAFAAVGILVVLAFDVGHPGIRVTGFQGLRAVATVLLLRLVFKGITSPDNSAYRVVGLSDREASGLYRSLISVAAVAYVVFAVCVWMFKLGLDENAHKVLVIASTLFTCLALSVVAVVYSPAISRVLGRNEGDLPLWRRAVLRLWLPLTVVYFLFAFFSSTVRTLLDLPAATGLVGAPIMALLLGFVLYGLMVYAIEGWFLPRRDSVSAQQVIIEDLERAATTEGEEIDPHALAAQAEAEAMEREVARAPYRALLDHAGAIIAFAAAIAYLLFTWGVPLTGNRFILSNLFEVLLVVFAGYMAYRSVQVAVDQRIKLEKGEEEPSGEEMEIGGKGESRLATLLPIFRNFLLITIVVIVGMIALSELGVNIAPLFAGAGVVGLAVGFGAQTLIRDIFSGAFFLIDDAFRKGEYIDIGSVKGTVEKISIRSMQLRHHRGPLNTVPFGEIQYVTNYSRDWAIMKLAFRVTYDTDVEKMRKLIKKFGQELLQNPDYGPKFLQPVKSQGVTALEDSAMIVRVKFMTRPGDQFELRKVVYAGIRDLCAREGIKFAHREVTVRVAHEDEEEDEANGNGDEKQLTEAEKKAIGAAVLPIVEEQAAREKSPGTADTR</sequence>
<feature type="domain" description="Mechanosensitive ion channel transmembrane helices 2/3" evidence="11">
    <location>
        <begin position="446"/>
        <end position="486"/>
    </location>
</feature>
<dbReference type="Pfam" id="PF21082">
    <property type="entry name" value="MS_channel_3rd"/>
    <property type="match status" value="1"/>
</dbReference>
<evidence type="ECO:0000256" key="8">
    <source>
        <dbReference type="SAM" id="Phobius"/>
    </source>
</evidence>
<dbReference type="AlphaFoldDB" id="A0A7X3LQZ1"/>
<evidence type="ECO:0000313" key="13">
    <source>
        <dbReference type="Proteomes" id="UP000433101"/>
    </source>
</evidence>
<proteinExistence type="inferred from homology"/>
<dbReference type="Pfam" id="PF00924">
    <property type="entry name" value="MS_channel_2nd"/>
    <property type="match status" value="1"/>
</dbReference>
<evidence type="ECO:0000259" key="11">
    <source>
        <dbReference type="Pfam" id="PF21088"/>
    </source>
</evidence>
<feature type="transmembrane region" description="Helical" evidence="8">
    <location>
        <begin position="39"/>
        <end position="61"/>
    </location>
</feature>
<dbReference type="InterPro" id="IPR006685">
    <property type="entry name" value="MscS_channel_2nd"/>
</dbReference>
<dbReference type="Gene3D" id="2.30.30.60">
    <property type="match status" value="1"/>
</dbReference>
<dbReference type="InterPro" id="IPR049278">
    <property type="entry name" value="MS_channel_C"/>
</dbReference>
<dbReference type="InterPro" id="IPR011014">
    <property type="entry name" value="MscS_channel_TM-2"/>
</dbReference>
<feature type="domain" description="Mechanosensitive ion channel MscS C-terminal" evidence="10">
    <location>
        <begin position="559"/>
        <end position="645"/>
    </location>
</feature>
<dbReference type="InterPro" id="IPR049142">
    <property type="entry name" value="MS_channel_1st"/>
</dbReference>
<comment type="caution">
    <text evidence="12">The sequence shown here is derived from an EMBL/GenBank/DDBJ whole genome shotgun (WGS) entry which is preliminary data.</text>
</comment>
<evidence type="ECO:0000256" key="2">
    <source>
        <dbReference type="ARBA" id="ARBA00008017"/>
    </source>
</evidence>